<protein>
    <recommendedName>
        <fullName evidence="4">PEP-CTERM sorting domain-containing protein</fullName>
    </recommendedName>
</protein>
<feature type="signal peptide" evidence="1">
    <location>
        <begin position="1"/>
        <end position="26"/>
    </location>
</feature>
<feature type="chain" id="PRO_5021365661" description="PEP-CTERM sorting domain-containing protein" evidence="1">
    <location>
        <begin position="27"/>
        <end position="148"/>
    </location>
</feature>
<dbReference type="Gene3D" id="2.60.120.380">
    <property type="match status" value="1"/>
</dbReference>
<organism evidence="2 3">
    <name type="scientific">Glacieibacterium arshaanense</name>
    <dbReference type="NCBI Taxonomy" id="2511025"/>
    <lineage>
        <taxon>Bacteria</taxon>
        <taxon>Pseudomonadati</taxon>
        <taxon>Pseudomonadota</taxon>
        <taxon>Alphaproteobacteria</taxon>
        <taxon>Sphingomonadales</taxon>
        <taxon>Sphingosinicellaceae</taxon>
        <taxon>Glacieibacterium</taxon>
    </lineage>
</organism>
<keyword evidence="1" id="KW-0732">Signal</keyword>
<evidence type="ECO:0000256" key="1">
    <source>
        <dbReference type="SAM" id="SignalP"/>
    </source>
</evidence>
<dbReference type="NCBIfam" id="NF038127">
    <property type="entry name" value="FDP_fam"/>
    <property type="match status" value="1"/>
</dbReference>
<gene>
    <name evidence="2" type="ORF">EUV02_13410</name>
</gene>
<dbReference type="EMBL" id="SIHO01000003">
    <property type="protein sequence ID" value="TFU01288.1"/>
    <property type="molecule type" value="Genomic_DNA"/>
</dbReference>
<name>A0A4Y9EKQ8_9SPHN</name>
<evidence type="ECO:0000313" key="3">
    <source>
        <dbReference type="Proteomes" id="UP000297737"/>
    </source>
</evidence>
<proteinExistence type="predicted"/>
<sequence>MGRLMACFVAAAVAAGSMGLSTAASAVTVFGTLTSPDDIASFSFVVTTPGTVTSTAFASPNFDAIFSLYSMPSGTLIDLNDDGYVPGHSLLDSYIGTYLGAGEYQLDVTSYPNLPKGDLGTGYNGGTSYAGGDFSVEVTGAAVPEPAS</sequence>
<reference evidence="2 3" key="1">
    <citation type="submission" date="2019-02" db="EMBL/GenBank/DDBJ databases">
        <title>Polymorphobacter sp. isolated from the lake at the Tibet of China.</title>
        <authorList>
            <person name="Li A."/>
        </authorList>
    </citation>
    <scope>NUCLEOTIDE SEQUENCE [LARGE SCALE GENOMIC DNA]</scope>
    <source>
        <strain evidence="2 3">DJ1R-1</strain>
    </source>
</reference>
<accession>A0A4Y9EKQ8</accession>
<dbReference type="Proteomes" id="UP000297737">
    <property type="component" value="Unassembled WGS sequence"/>
</dbReference>
<evidence type="ECO:0008006" key="4">
    <source>
        <dbReference type="Google" id="ProtNLM"/>
    </source>
</evidence>
<dbReference type="AlphaFoldDB" id="A0A4Y9EKQ8"/>
<dbReference type="RefSeq" id="WP_135246792.1">
    <property type="nucleotide sequence ID" value="NZ_SIHO01000003.1"/>
</dbReference>
<keyword evidence="3" id="KW-1185">Reference proteome</keyword>
<comment type="caution">
    <text evidence="2">The sequence shown here is derived from an EMBL/GenBank/DDBJ whole genome shotgun (WGS) entry which is preliminary data.</text>
</comment>
<evidence type="ECO:0000313" key="2">
    <source>
        <dbReference type="EMBL" id="TFU01288.1"/>
    </source>
</evidence>